<dbReference type="RefSeq" id="WP_123899230.1">
    <property type="nucleotide sequence ID" value="NZ_RPFJ01000075.1"/>
</dbReference>
<evidence type="ECO:0000313" key="1">
    <source>
        <dbReference type="EMBL" id="RPD91193.1"/>
    </source>
</evidence>
<gene>
    <name evidence="1" type="ORF">EGM88_15045</name>
</gene>
<organism evidence="1 2">
    <name type="scientific">Aureibaculum marinum</name>
    <dbReference type="NCBI Taxonomy" id="2487930"/>
    <lineage>
        <taxon>Bacteria</taxon>
        <taxon>Pseudomonadati</taxon>
        <taxon>Bacteroidota</taxon>
        <taxon>Flavobacteriia</taxon>
        <taxon>Flavobacteriales</taxon>
        <taxon>Flavobacteriaceae</taxon>
        <taxon>Aureibaculum</taxon>
    </lineage>
</organism>
<dbReference type="Gene3D" id="2.30.320.10">
    <property type="entry name" value="YwqG-like"/>
    <property type="match status" value="1"/>
</dbReference>
<comment type="caution">
    <text evidence="1">The sequence shown here is derived from an EMBL/GenBank/DDBJ whole genome shotgun (WGS) entry which is preliminary data.</text>
</comment>
<dbReference type="InterPro" id="IPR035948">
    <property type="entry name" value="YwqG-like_sf"/>
</dbReference>
<dbReference type="EMBL" id="RPFJ01000075">
    <property type="protein sequence ID" value="RPD91193.1"/>
    <property type="molecule type" value="Genomic_DNA"/>
</dbReference>
<dbReference type="InterPro" id="IPR015315">
    <property type="entry name" value="DUF1963"/>
</dbReference>
<dbReference type="SUPFAM" id="SSF103032">
    <property type="entry name" value="Hypothetical protein YwqG"/>
    <property type="match status" value="1"/>
</dbReference>
<protein>
    <submittedName>
        <fullName evidence="1">DUF1963 domain-containing protein</fullName>
    </submittedName>
</protein>
<name>A0A3N4NVG4_9FLAO</name>
<reference evidence="1 2" key="1">
    <citation type="submission" date="2018-11" db="EMBL/GenBank/DDBJ databases">
        <title>Aureibaculum marinum gen. nov., sp. nov., a member of the family Flavobacteriaceae isolated from the Bohai Sea.</title>
        <authorList>
            <person name="Ji X."/>
        </authorList>
    </citation>
    <scope>NUCLEOTIDE SEQUENCE [LARGE SCALE GENOMIC DNA]</scope>
    <source>
        <strain evidence="1 2">BH-SD17</strain>
    </source>
</reference>
<dbReference type="Pfam" id="PF09234">
    <property type="entry name" value="DUF1963"/>
    <property type="match status" value="1"/>
</dbReference>
<dbReference type="PANTHER" id="PTHR36436">
    <property type="entry name" value="SLL5081 PROTEIN"/>
    <property type="match status" value="1"/>
</dbReference>
<sequence>MFSFKKNNLDKIKSFILNSEEIEIDKDDKEKLIKMIRPTIGIKTNSTDDENIKIGKSKIGGKPDLPKDFQWPRANGKPMLFCAQYNLSELTKFDQENILPEKGFFHIFLSLDEKWKEFNGVNQDYKFIFSETEDVVRWEFPNELEEIRHFKSSVIEYFEFYTLPHYENYKLFDFYKSYESFMDDIHEPINEYIKEICGLNEDTYHQILGEDRSMQSSVVYDFSAKELNLYGSESSEYQKNWDKILKLSKSYELLLQLDCYDSHSDLKKFGGEGKYYFGISKKDLEKKKFDDIKMSFQI</sequence>
<dbReference type="Proteomes" id="UP000270856">
    <property type="component" value="Unassembled WGS sequence"/>
</dbReference>
<dbReference type="PANTHER" id="PTHR36436:SF6">
    <property type="entry name" value="SLL5081 PROTEIN"/>
    <property type="match status" value="1"/>
</dbReference>
<keyword evidence="2" id="KW-1185">Reference proteome</keyword>
<proteinExistence type="predicted"/>
<evidence type="ECO:0000313" key="2">
    <source>
        <dbReference type="Proteomes" id="UP000270856"/>
    </source>
</evidence>
<dbReference type="OrthoDB" id="8856529at2"/>
<dbReference type="AlphaFoldDB" id="A0A3N4NVG4"/>
<accession>A0A3N4NVG4</accession>